<dbReference type="GO" id="GO:0003677">
    <property type="term" value="F:DNA binding"/>
    <property type="evidence" value="ECO:0007669"/>
    <property type="project" value="InterPro"/>
</dbReference>
<dbReference type="InterPro" id="IPR000792">
    <property type="entry name" value="Tscrpt_reg_LuxR_C"/>
</dbReference>
<dbReference type="AlphaFoldDB" id="A0A6G0XQB4"/>
<sequence length="136" mass="15684">MPRGKRLTEQQVGAVMALHGEGKSNRSIAKQLGCSEKAIRTCLLRQTRPRTLQKVGRKSKVTKRMLGRMFRLATIKHYTSKRISKALDFVIEPSTIRKWLNSTKLTKYIKRKPCPALKPHHKKARAQFCAEWQSIE</sequence>
<dbReference type="GO" id="GO:0006313">
    <property type="term" value="P:DNA transposition"/>
    <property type="evidence" value="ECO:0007669"/>
    <property type="project" value="InterPro"/>
</dbReference>
<dbReference type="Proteomes" id="UP000481153">
    <property type="component" value="Unassembled WGS sequence"/>
</dbReference>
<proteinExistence type="predicted"/>
<accession>A0A6G0XQB4</accession>
<organism evidence="3 4">
    <name type="scientific">Aphanomyces euteiches</name>
    <dbReference type="NCBI Taxonomy" id="100861"/>
    <lineage>
        <taxon>Eukaryota</taxon>
        <taxon>Sar</taxon>
        <taxon>Stramenopiles</taxon>
        <taxon>Oomycota</taxon>
        <taxon>Saprolegniomycetes</taxon>
        <taxon>Saprolegniales</taxon>
        <taxon>Verrucalvaceae</taxon>
        <taxon>Aphanomyces</taxon>
    </lineage>
</organism>
<protein>
    <recommendedName>
        <fullName evidence="5">Transposase Tc1-like domain-containing protein</fullName>
    </recommendedName>
</protein>
<evidence type="ECO:0000259" key="1">
    <source>
        <dbReference type="Pfam" id="PF00196"/>
    </source>
</evidence>
<dbReference type="GO" id="GO:0006355">
    <property type="term" value="P:regulation of DNA-templated transcription"/>
    <property type="evidence" value="ECO:0007669"/>
    <property type="project" value="InterPro"/>
</dbReference>
<dbReference type="VEuPathDB" id="FungiDB:AeMF1_000962"/>
<reference evidence="3 4" key="1">
    <citation type="submission" date="2019-07" db="EMBL/GenBank/DDBJ databases">
        <title>Genomics analysis of Aphanomyces spp. identifies a new class of oomycete effector associated with host adaptation.</title>
        <authorList>
            <person name="Gaulin E."/>
        </authorList>
    </citation>
    <scope>NUCLEOTIDE SEQUENCE [LARGE SCALE GENOMIC DNA]</scope>
    <source>
        <strain evidence="3 4">ATCC 201684</strain>
    </source>
</reference>
<dbReference type="Pfam" id="PF01498">
    <property type="entry name" value="HTH_Tnp_Tc3_2"/>
    <property type="match status" value="1"/>
</dbReference>
<gene>
    <name evidence="3" type="ORF">Ae201684_002405</name>
</gene>
<name>A0A6G0XQB4_9STRA</name>
<evidence type="ECO:0000313" key="4">
    <source>
        <dbReference type="Proteomes" id="UP000481153"/>
    </source>
</evidence>
<evidence type="ECO:0000259" key="2">
    <source>
        <dbReference type="Pfam" id="PF01498"/>
    </source>
</evidence>
<dbReference type="EMBL" id="VJMJ01000025">
    <property type="protein sequence ID" value="KAF0742704.1"/>
    <property type="molecule type" value="Genomic_DNA"/>
</dbReference>
<dbReference type="InterPro" id="IPR002492">
    <property type="entry name" value="Transposase_Tc1-like"/>
</dbReference>
<comment type="caution">
    <text evidence="3">The sequence shown here is derived from an EMBL/GenBank/DDBJ whole genome shotgun (WGS) entry which is preliminary data.</text>
</comment>
<evidence type="ECO:0008006" key="5">
    <source>
        <dbReference type="Google" id="ProtNLM"/>
    </source>
</evidence>
<dbReference type="GO" id="GO:0015074">
    <property type="term" value="P:DNA integration"/>
    <property type="evidence" value="ECO:0007669"/>
    <property type="project" value="InterPro"/>
</dbReference>
<dbReference type="Gene3D" id="1.10.10.60">
    <property type="entry name" value="Homeodomain-like"/>
    <property type="match status" value="1"/>
</dbReference>
<dbReference type="Pfam" id="PF00196">
    <property type="entry name" value="GerE"/>
    <property type="match status" value="1"/>
</dbReference>
<feature type="domain" description="Transposase Tc1-like" evidence="2">
    <location>
        <begin position="78"/>
        <end position="133"/>
    </location>
</feature>
<feature type="domain" description="HTH luxR-type" evidence="1">
    <location>
        <begin position="7"/>
        <end position="41"/>
    </location>
</feature>
<keyword evidence="4" id="KW-1185">Reference proteome</keyword>
<evidence type="ECO:0000313" key="3">
    <source>
        <dbReference type="EMBL" id="KAF0742704.1"/>
    </source>
</evidence>